<feature type="compositionally biased region" description="Basic residues" evidence="1">
    <location>
        <begin position="274"/>
        <end position="283"/>
    </location>
</feature>
<feature type="region of interest" description="Disordered" evidence="1">
    <location>
        <begin position="70"/>
        <end position="151"/>
    </location>
</feature>
<accession>A0A9J7M7T7</accession>
<protein>
    <submittedName>
        <fullName evidence="3">Uncharacterized protein LOC118429794</fullName>
    </submittedName>
</protein>
<dbReference type="Proteomes" id="UP000001554">
    <property type="component" value="Chromosome 13"/>
</dbReference>
<dbReference type="GeneID" id="118429794"/>
<evidence type="ECO:0000256" key="1">
    <source>
        <dbReference type="SAM" id="MobiDB-lite"/>
    </source>
</evidence>
<evidence type="ECO:0000313" key="2">
    <source>
        <dbReference type="Proteomes" id="UP000001554"/>
    </source>
</evidence>
<dbReference type="KEGG" id="bfo:118429794"/>
<feature type="compositionally biased region" description="Polar residues" evidence="1">
    <location>
        <begin position="251"/>
        <end position="270"/>
    </location>
</feature>
<dbReference type="RefSeq" id="XP_035696322.1">
    <property type="nucleotide sequence ID" value="XM_035840429.1"/>
</dbReference>
<organism evidence="2 3">
    <name type="scientific">Branchiostoma floridae</name>
    <name type="common">Florida lancelet</name>
    <name type="synonym">Amphioxus</name>
    <dbReference type="NCBI Taxonomy" id="7739"/>
    <lineage>
        <taxon>Eukaryota</taxon>
        <taxon>Metazoa</taxon>
        <taxon>Chordata</taxon>
        <taxon>Cephalochordata</taxon>
        <taxon>Leptocardii</taxon>
        <taxon>Amphioxiformes</taxon>
        <taxon>Branchiostomatidae</taxon>
        <taxon>Branchiostoma</taxon>
    </lineage>
</organism>
<dbReference type="AlphaFoldDB" id="A0A9J7M7T7"/>
<feature type="compositionally biased region" description="Basic and acidic residues" evidence="1">
    <location>
        <begin position="118"/>
        <end position="137"/>
    </location>
</feature>
<reference evidence="2" key="1">
    <citation type="journal article" date="2020" name="Nat. Ecol. Evol.">
        <title>Deeply conserved synteny resolves early events in vertebrate evolution.</title>
        <authorList>
            <person name="Simakov O."/>
            <person name="Marletaz F."/>
            <person name="Yue J.X."/>
            <person name="O'Connell B."/>
            <person name="Jenkins J."/>
            <person name="Brandt A."/>
            <person name="Calef R."/>
            <person name="Tung C.H."/>
            <person name="Huang T.K."/>
            <person name="Schmutz J."/>
            <person name="Satoh N."/>
            <person name="Yu J.K."/>
            <person name="Putnam N.H."/>
            <person name="Green R.E."/>
            <person name="Rokhsar D.S."/>
        </authorList>
    </citation>
    <scope>NUCLEOTIDE SEQUENCE [LARGE SCALE GENOMIC DNA]</scope>
    <source>
        <strain evidence="2">S238N-H82</strain>
    </source>
</reference>
<keyword evidence="2" id="KW-1185">Reference proteome</keyword>
<reference evidence="3" key="2">
    <citation type="submission" date="2025-08" db="UniProtKB">
        <authorList>
            <consortium name="RefSeq"/>
        </authorList>
    </citation>
    <scope>IDENTIFICATION</scope>
    <source>
        <strain evidence="3">S238N-H82</strain>
        <tissue evidence="3">Testes</tissue>
    </source>
</reference>
<name>A0A9J7M7T7_BRAFL</name>
<feature type="region of interest" description="Disordered" evidence="1">
    <location>
        <begin position="246"/>
        <end position="283"/>
    </location>
</feature>
<sequence length="354" mass="41542">MSRSFPRVSGVLASLVKGHNSKAHPGVPPRMYQPVGFTCKACHVFAVNEVDIQNHCVLIHIIGDAASSAAKPPQIKVEPDQPQEDQAQQSEEERELPRIKAEQQQLPVEDLEADPDDPSVKEPEQQADGERDGENPRAHPPPSIDPHVKRRQDLAERMQKWDKRRREQYERADKDLRTVRHIMIRVRKNTRKSKVEHRLYKKLLEKETARLRRKWKSPELEPTKEQVLKALKRKCRQLQEKLGKLRREPRPSTQNQHCENYSWPRSTVPNNKRRETKKLRRKRTALDKKRQWIGKIKKCVTEGFLLKTKDHCFLKNLAGKAKHDGKQTEQYFNYLKKLLFKEECIVKAEMLKLK</sequence>
<evidence type="ECO:0000313" key="3">
    <source>
        <dbReference type="RefSeq" id="XP_035696322.1"/>
    </source>
</evidence>
<proteinExistence type="predicted"/>
<gene>
    <name evidence="3" type="primary">LOC118429794</name>
</gene>